<dbReference type="Proteomes" id="UP000603940">
    <property type="component" value="Unassembled WGS sequence"/>
</dbReference>
<dbReference type="EMBL" id="JACTUZ010000054">
    <property type="protein sequence ID" value="MBC9177904.1"/>
    <property type="molecule type" value="Genomic_DNA"/>
</dbReference>
<keyword evidence="2" id="KW-1185">Reference proteome</keyword>
<dbReference type="RefSeq" id="WP_187779019.1">
    <property type="nucleotide sequence ID" value="NZ_JACTUZ010000054.1"/>
</dbReference>
<evidence type="ECO:0000313" key="1">
    <source>
        <dbReference type="EMBL" id="MBC9177904.1"/>
    </source>
</evidence>
<name>A0ABR7R7Y8_9PROT</name>
<organism evidence="1 2">
    <name type="scientific">Pseudoroseomonas ludipueritiae</name>
    <dbReference type="NCBI Taxonomy" id="198093"/>
    <lineage>
        <taxon>Bacteria</taxon>
        <taxon>Pseudomonadati</taxon>
        <taxon>Pseudomonadota</taxon>
        <taxon>Alphaproteobacteria</taxon>
        <taxon>Acetobacterales</taxon>
        <taxon>Acetobacteraceae</taxon>
        <taxon>Pseudoroseomonas</taxon>
    </lineage>
</organism>
<evidence type="ECO:0000313" key="2">
    <source>
        <dbReference type="Proteomes" id="UP000603940"/>
    </source>
</evidence>
<reference evidence="1 2" key="1">
    <citation type="journal article" date="2009" name="Int. J. Syst. Evol. Microbiol.">
        <title>Transfer of Teichococcus ludipueritiae and Muricoccus roseus to the genus Roseomonas, as Roseomonas ludipueritiae comb. nov. and Roseomonas rosea comb. nov., respectively, and emended description of the genus Roseomonas.</title>
        <authorList>
            <person name="Sanchez-Porro C."/>
            <person name="Gallego V."/>
            <person name="Busse H.J."/>
            <person name="Kampfer P."/>
            <person name="Ventosa A."/>
        </authorList>
    </citation>
    <scope>NUCLEOTIDE SEQUENCE [LARGE SCALE GENOMIC DNA]</scope>
    <source>
        <strain evidence="1 2">DSM 14915</strain>
    </source>
</reference>
<sequence length="306" mass="31887">MVTRPKPGPDGGWMVEIGKGPAAFGRGGFADAAAAAAWAEMAAQCVKPSTIRLGPRRLLGTMAEALRRWAIDQGTLPEAEGGTHLAPVTRLAELMADPACALPLAALQPEDLALLRARRRAALGSEAAMLLEQAALAAAIDALRDLYLPDLPNPFLRTAPDGLTLMEEADCARLLLLLQQHETGLARAVALLLTTGAAPARLFSATLPECLSKAGDGLCLGGLLRPWPAGLARPQEPLGAPLLGALDAAALAQELENLSHRLGLASLTTETLWLTGLTVALRDGCHLDEAMALAGLHQACLSDGPW</sequence>
<comment type="caution">
    <text evidence="1">The sequence shown here is derived from an EMBL/GenBank/DDBJ whole genome shotgun (WGS) entry which is preliminary data.</text>
</comment>
<gene>
    <name evidence="1" type="ORF">IBL25_13230</name>
</gene>
<proteinExistence type="predicted"/>
<protein>
    <submittedName>
        <fullName evidence="1">Uncharacterized protein</fullName>
    </submittedName>
</protein>
<accession>A0ABR7R7Y8</accession>